<reference evidence="2 3" key="1">
    <citation type="submission" date="2016-03" db="EMBL/GenBank/DDBJ databases">
        <authorList>
            <person name="Devillers H."/>
        </authorList>
    </citation>
    <scope>NUCLEOTIDE SEQUENCE [LARGE SCALE GENOMIC DNA]</scope>
    <source>
        <strain evidence="2">CBS 6772</strain>
    </source>
</reference>
<name>A0A1G4M8U0_LACFM</name>
<keyword evidence="1" id="KW-0812">Transmembrane</keyword>
<dbReference type="Pfam" id="PF00674">
    <property type="entry name" value="DUP"/>
    <property type="match status" value="1"/>
</dbReference>
<keyword evidence="1" id="KW-0472">Membrane</keyword>
<protein>
    <submittedName>
        <fullName evidence="2">LAFE_0C00870g1_1</fullName>
    </submittedName>
</protein>
<feature type="transmembrane region" description="Helical" evidence="1">
    <location>
        <begin position="74"/>
        <end position="92"/>
    </location>
</feature>
<feature type="transmembrane region" description="Helical" evidence="1">
    <location>
        <begin position="41"/>
        <end position="62"/>
    </location>
</feature>
<accession>A0A1G4M8U0</accession>
<organism evidence="2 3">
    <name type="scientific">Lachancea fermentati</name>
    <name type="common">Zygosaccharomyces fermentati</name>
    <dbReference type="NCBI Taxonomy" id="4955"/>
    <lineage>
        <taxon>Eukaryota</taxon>
        <taxon>Fungi</taxon>
        <taxon>Dikarya</taxon>
        <taxon>Ascomycota</taxon>
        <taxon>Saccharomycotina</taxon>
        <taxon>Saccharomycetes</taxon>
        <taxon>Saccharomycetales</taxon>
        <taxon>Saccharomycetaceae</taxon>
        <taxon>Lachancea</taxon>
    </lineage>
</organism>
<dbReference type="InterPro" id="IPR001142">
    <property type="entry name" value="DUP/COS"/>
</dbReference>
<evidence type="ECO:0000256" key="1">
    <source>
        <dbReference type="SAM" id="Phobius"/>
    </source>
</evidence>
<dbReference type="Proteomes" id="UP000190831">
    <property type="component" value="Chromosome C"/>
</dbReference>
<dbReference type="AlphaFoldDB" id="A0A1G4M8U0"/>
<sequence>MTETDSKATLLTEASNGWGGMKLPRDLYSSKFSYLIRFHRIASLICAIYLLLAVAVTLLLFVKTVSEDVQVMSVLFYVSVPVVMLVTVAFITHRVDLPTAAKVALLKETIIQRPAVSSELWDVIAAHMNEFFCANGLTSLPFYYDGNDCHDHFKSMFIDSTAPFPTEPSSGISENQQNATIGNNANREIRSTIATIRNNANREIRSIIDEAVRLYDQSVDDHWRQQLGEASSQLPEYPGP</sequence>
<evidence type="ECO:0000313" key="3">
    <source>
        <dbReference type="Proteomes" id="UP000190831"/>
    </source>
</evidence>
<gene>
    <name evidence="2" type="ORF">LAFE_0C00870G</name>
</gene>
<dbReference type="EMBL" id="LT598485">
    <property type="protein sequence ID" value="SCW00289.1"/>
    <property type="molecule type" value="Genomic_DNA"/>
</dbReference>
<evidence type="ECO:0000313" key="2">
    <source>
        <dbReference type="EMBL" id="SCW00289.1"/>
    </source>
</evidence>
<proteinExistence type="predicted"/>
<keyword evidence="1" id="KW-1133">Transmembrane helix</keyword>
<keyword evidence="3" id="KW-1185">Reference proteome</keyword>
<dbReference type="OMA" id="NTEFCVA"/>